<protein>
    <submittedName>
        <fullName evidence="2">Uncharacterized protein</fullName>
    </submittedName>
</protein>
<sequence length="106" mass="11430">MTFAGVACVARWQCQMASPTLAAQSEIDSANYSKCPQSGAVQLARIIHPSKPIPRNPLYAISLHRLSKEQTAHVGVVGFSRFSKVQPQSAKAYHSNESSGLGMRTS</sequence>
<dbReference type="AlphaFoldDB" id="A0A5C6E1K7"/>
<proteinExistence type="predicted"/>
<name>A0A5C6E1K7_9BACT</name>
<reference evidence="2 3" key="1">
    <citation type="submission" date="2019-02" db="EMBL/GenBank/DDBJ databases">
        <title>Deep-cultivation of Planctomycetes and their phenomic and genomic characterization uncovers novel biology.</title>
        <authorList>
            <person name="Wiegand S."/>
            <person name="Jogler M."/>
            <person name="Boedeker C."/>
            <person name="Pinto D."/>
            <person name="Vollmers J."/>
            <person name="Rivas-Marin E."/>
            <person name="Kohn T."/>
            <person name="Peeters S.H."/>
            <person name="Heuer A."/>
            <person name="Rast P."/>
            <person name="Oberbeckmann S."/>
            <person name="Bunk B."/>
            <person name="Jeske O."/>
            <person name="Meyerdierks A."/>
            <person name="Storesund J.E."/>
            <person name="Kallscheuer N."/>
            <person name="Luecker S."/>
            <person name="Lage O.M."/>
            <person name="Pohl T."/>
            <person name="Merkel B.J."/>
            <person name="Hornburger P."/>
            <person name="Mueller R.-W."/>
            <person name="Bruemmer F."/>
            <person name="Labrenz M."/>
            <person name="Spormann A.M."/>
            <person name="Op Den Camp H."/>
            <person name="Overmann J."/>
            <person name="Amann R."/>
            <person name="Jetten M.S.M."/>
            <person name="Mascher T."/>
            <person name="Medema M.H."/>
            <person name="Devos D.P."/>
            <person name="Kaster A.-K."/>
            <person name="Ovreas L."/>
            <person name="Rohde M."/>
            <person name="Galperin M.Y."/>
            <person name="Jogler C."/>
        </authorList>
    </citation>
    <scope>NUCLEOTIDE SEQUENCE [LARGE SCALE GENOMIC DNA]</scope>
    <source>
        <strain evidence="2 3">Poly41</strain>
    </source>
</reference>
<evidence type="ECO:0000313" key="3">
    <source>
        <dbReference type="Proteomes" id="UP000319143"/>
    </source>
</evidence>
<accession>A0A5C6E1K7</accession>
<dbReference type="Proteomes" id="UP000319143">
    <property type="component" value="Unassembled WGS sequence"/>
</dbReference>
<organism evidence="2 3">
    <name type="scientific">Novipirellula artificiosorum</name>
    <dbReference type="NCBI Taxonomy" id="2528016"/>
    <lineage>
        <taxon>Bacteria</taxon>
        <taxon>Pseudomonadati</taxon>
        <taxon>Planctomycetota</taxon>
        <taxon>Planctomycetia</taxon>
        <taxon>Pirellulales</taxon>
        <taxon>Pirellulaceae</taxon>
        <taxon>Novipirellula</taxon>
    </lineage>
</organism>
<feature type="region of interest" description="Disordered" evidence="1">
    <location>
        <begin position="85"/>
        <end position="106"/>
    </location>
</feature>
<evidence type="ECO:0000256" key="1">
    <source>
        <dbReference type="SAM" id="MobiDB-lite"/>
    </source>
</evidence>
<evidence type="ECO:0000313" key="2">
    <source>
        <dbReference type="EMBL" id="TWU42364.1"/>
    </source>
</evidence>
<dbReference type="EMBL" id="SJPV01000001">
    <property type="protein sequence ID" value="TWU42364.1"/>
    <property type="molecule type" value="Genomic_DNA"/>
</dbReference>
<comment type="caution">
    <text evidence="2">The sequence shown here is derived from an EMBL/GenBank/DDBJ whole genome shotgun (WGS) entry which is preliminary data.</text>
</comment>
<gene>
    <name evidence="2" type="ORF">Poly41_06610</name>
</gene>
<keyword evidence="3" id="KW-1185">Reference proteome</keyword>